<keyword evidence="22" id="KW-1185">Reference proteome</keyword>
<feature type="transmembrane region" description="Helical" evidence="18">
    <location>
        <begin position="21"/>
        <end position="42"/>
    </location>
</feature>
<keyword evidence="13 18" id="KW-0472">Membrane</keyword>
<protein>
    <recommendedName>
        <fullName evidence="18">3-oxo-5alpha-steroid 4-dehydrogenase (NADP(+))</fullName>
        <ecNumber evidence="18">1.3.1.22</ecNumber>
    </recommendedName>
</protein>
<comment type="catalytic activity">
    <reaction evidence="17">
        <text>17beta-hydroxy-5alpha-androstan-3-one + NADP(+) = testosterone + NADPH + H(+)</text>
        <dbReference type="Rhea" id="RHEA:50820"/>
        <dbReference type="ChEBI" id="CHEBI:15378"/>
        <dbReference type="ChEBI" id="CHEBI:16330"/>
        <dbReference type="ChEBI" id="CHEBI:17347"/>
        <dbReference type="ChEBI" id="CHEBI:57783"/>
        <dbReference type="ChEBI" id="CHEBI:58349"/>
        <dbReference type="EC" id="1.3.1.22"/>
    </reaction>
    <physiologicalReaction direction="right-to-left" evidence="17">
        <dbReference type="Rhea" id="RHEA:50822"/>
    </physiologicalReaction>
</comment>
<evidence type="ECO:0000259" key="19">
    <source>
        <dbReference type="Pfam" id="PF02544"/>
    </source>
</evidence>
<comment type="function">
    <text evidence="14">Converts testosterone into 5-alpha-dihydrotestosterone and progesterone or corticosterone into their corresponding 5-alpha-3-oxosteroids. It plays a central role in sexual differentiation and androgen physiology.</text>
</comment>
<feature type="transmembrane region" description="Helical" evidence="18">
    <location>
        <begin position="62"/>
        <end position="81"/>
    </location>
</feature>
<dbReference type="PANTHER" id="PTHR10556:SF57">
    <property type="entry name" value="3-OXO-5-ALPHA-STEROID 4-DEHYDROGENASE 1"/>
    <property type="match status" value="1"/>
</dbReference>
<keyword evidence="5" id="KW-0221">Differentiation</keyword>
<keyword evidence="6" id="KW-0256">Endoplasmic reticulum</keyword>
<keyword evidence="10 18" id="KW-1133">Transmembrane helix</keyword>
<dbReference type="Proteomes" id="UP001497497">
    <property type="component" value="Unassembled WGS sequence"/>
</dbReference>
<dbReference type="GO" id="GO:0030154">
    <property type="term" value="P:cell differentiation"/>
    <property type="evidence" value="ECO:0007669"/>
    <property type="project" value="UniProtKB-KW"/>
</dbReference>
<dbReference type="GO" id="GO:0007548">
    <property type="term" value="P:sex differentiation"/>
    <property type="evidence" value="ECO:0007669"/>
    <property type="project" value="UniProtKB-KW"/>
</dbReference>
<evidence type="ECO:0000313" key="22">
    <source>
        <dbReference type="Proteomes" id="UP001497497"/>
    </source>
</evidence>
<dbReference type="Pfam" id="PF02544">
    <property type="entry name" value="Steroid_dh"/>
    <property type="match status" value="1"/>
</dbReference>
<dbReference type="InterPro" id="IPR001104">
    <property type="entry name" value="3-oxo-5_a-steroid_4-DH_C"/>
</dbReference>
<organism evidence="21">
    <name type="scientific">Lymnaea stagnalis</name>
    <name type="common">Great pond snail</name>
    <name type="synonym">Helix stagnalis</name>
    <dbReference type="NCBI Taxonomy" id="6523"/>
    <lineage>
        <taxon>Eukaryota</taxon>
        <taxon>Metazoa</taxon>
        <taxon>Spiralia</taxon>
        <taxon>Lophotrochozoa</taxon>
        <taxon>Mollusca</taxon>
        <taxon>Gastropoda</taxon>
        <taxon>Heterobranchia</taxon>
        <taxon>Euthyneura</taxon>
        <taxon>Panpulmonata</taxon>
        <taxon>Hygrophila</taxon>
        <taxon>Lymnaeoidea</taxon>
        <taxon>Lymnaeidae</taxon>
        <taxon>Lymnaea</taxon>
    </lineage>
</organism>
<keyword evidence="4 18" id="KW-0812">Transmembrane</keyword>
<dbReference type="EC" id="1.3.1.22" evidence="18"/>
<dbReference type="FunFam" id="1.20.120.1630:FF:000002">
    <property type="entry name" value="Steroid 5 alpha-reductase 1"/>
    <property type="match status" value="1"/>
</dbReference>
<keyword evidence="9" id="KW-0726">Sexual differentiation</keyword>
<dbReference type="AlphaFoldDB" id="A0A7G7LID7"/>
<evidence type="ECO:0000256" key="6">
    <source>
        <dbReference type="ARBA" id="ARBA00022824"/>
    </source>
</evidence>
<reference evidence="21" key="1">
    <citation type="submission" date="2020-06" db="EMBL/GenBank/DDBJ databases">
        <authorList>
            <person name="Fodor I."/>
            <person name="Koene J.M."/>
            <person name="Pirger Z."/>
        </authorList>
    </citation>
    <scope>NUCLEOTIDE SEQUENCE</scope>
</reference>
<evidence type="ECO:0000256" key="14">
    <source>
        <dbReference type="ARBA" id="ARBA00037789"/>
    </source>
</evidence>
<evidence type="ECO:0000256" key="11">
    <source>
        <dbReference type="ARBA" id="ARBA00023002"/>
    </source>
</evidence>
<evidence type="ECO:0000256" key="12">
    <source>
        <dbReference type="ARBA" id="ARBA00023098"/>
    </source>
</evidence>
<keyword evidence="8" id="KW-0521">NADP</keyword>
<comment type="catalytic activity">
    <reaction evidence="15">
        <text>5alpha-pregnane-3,20-dione + NADP(+) = progesterone + NADPH + H(+)</text>
        <dbReference type="Rhea" id="RHEA:21952"/>
        <dbReference type="ChEBI" id="CHEBI:15378"/>
        <dbReference type="ChEBI" id="CHEBI:17026"/>
        <dbReference type="ChEBI" id="CHEBI:28952"/>
        <dbReference type="ChEBI" id="CHEBI:57783"/>
        <dbReference type="ChEBI" id="CHEBI:58349"/>
        <dbReference type="EC" id="1.3.1.22"/>
    </reaction>
    <physiologicalReaction direction="right-to-left" evidence="15">
        <dbReference type="Rhea" id="RHEA:21954"/>
    </physiologicalReaction>
</comment>
<dbReference type="Gene3D" id="1.20.120.1630">
    <property type="match status" value="1"/>
</dbReference>
<accession>A0A7G7LID7</accession>
<name>A0A7G7LID7_LYMST</name>
<dbReference type="PROSITE" id="PS50244">
    <property type="entry name" value="S5A_REDUCTASE"/>
    <property type="match status" value="1"/>
</dbReference>
<reference evidence="20 22" key="2">
    <citation type="submission" date="2024-04" db="EMBL/GenBank/DDBJ databases">
        <authorList>
            <consortium name="Genoscope - CEA"/>
            <person name="William W."/>
        </authorList>
    </citation>
    <scope>NUCLEOTIDE SEQUENCE [LARGE SCALE GENOMIC DNA]</scope>
</reference>
<evidence type="ECO:0000256" key="15">
    <source>
        <dbReference type="ARBA" id="ARBA00048292"/>
    </source>
</evidence>
<dbReference type="EMBL" id="MT643177">
    <property type="protein sequence ID" value="QNG40040.1"/>
    <property type="molecule type" value="mRNA"/>
</dbReference>
<evidence type="ECO:0000256" key="18">
    <source>
        <dbReference type="PIRNR" id="PIRNR015596"/>
    </source>
</evidence>
<dbReference type="PANTHER" id="PTHR10556">
    <property type="entry name" value="3-OXO-5-ALPHA-STEROID 4-DEHYDROGENASE"/>
    <property type="match status" value="1"/>
</dbReference>
<gene>
    <name evidence="20" type="ORF">GSLYS_00000359001</name>
</gene>
<feature type="transmembrane region" description="Helical" evidence="18">
    <location>
        <begin position="93"/>
        <end position="113"/>
    </location>
</feature>
<dbReference type="GO" id="GO:0047751">
    <property type="term" value="F:3-oxo-5-alpha-steroid 4-dehydrogenase (NADP+) activity"/>
    <property type="evidence" value="ECO:0007669"/>
    <property type="project" value="UniProtKB-EC"/>
</dbReference>
<keyword evidence="7" id="KW-0492">Microsome</keyword>
<evidence type="ECO:0000256" key="8">
    <source>
        <dbReference type="ARBA" id="ARBA00022857"/>
    </source>
</evidence>
<comment type="catalytic activity">
    <reaction evidence="16">
        <text>androst-4-ene-3,17-dione + NADPH + H(+) = 5alpha-androstan-3,17-dione + NADP(+)</text>
        <dbReference type="Rhea" id="RHEA:50816"/>
        <dbReference type="ChEBI" id="CHEBI:15378"/>
        <dbReference type="ChEBI" id="CHEBI:15994"/>
        <dbReference type="ChEBI" id="CHEBI:16422"/>
        <dbReference type="ChEBI" id="CHEBI:57783"/>
        <dbReference type="ChEBI" id="CHEBI:58349"/>
    </reaction>
    <physiologicalReaction direction="left-to-right" evidence="16">
        <dbReference type="Rhea" id="RHEA:50817"/>
    </physiologicalReaction>
</comment>
<sequence>MAVSFTDKILSVLFENEKQTLCYLSYLFFFWGASVLISLLTVTAPYGRYSRSGWGFFVPGKFAWLVQELPSFVCPLLVLFYSDSPKSNNFLNIFALSLFLLHYFQRTFIFPFLIRGGKPTPLIPFLMALIFCILNGYMQGAYILKFADLQWTPGTSLRIIAGTAIFFTGLLINLHSDHILRNLRKSGETGYKIPYGGMFNYISGANFFGEMVEWFGFAILNWTLPTMAFSVFTLCNVGPRAFQHHRWYKEKFDDYPRNRKALIPFVL</sequence>
<evidence type="ECO:0000256" key="2">
    <source>
        <dbReference type="ARBA" id="ARBA00004477"/>
    </source>
</evidence>
<evidence type="ECO:0000256" key="17">
    <source>
        <dbReference type="ARBA" id="ARBA00049397"/>
    </source>
</evidence>
<proteinExistence type="evidence at transcript level"/>
<evidence type="ECO:0000256" key="3">
    <source>
        <dbReference type="ARBA" id="ARBA00007742"/>
    </source>
</evidence>
<feature type="transmembrane region" description="Helical" evidence="18">
    <location>
        <begin position="156"/>
        <end position="174"/>
    </location>
</feature>
<evidence type="ECO:0000313" key="20">
    <source>
        <dbReference type="EMBL" id="CAL1526182.1"/>
    </source>
</evidence>
<comment type="subcellular location">
    <subcellularLocation>
        <location evidence="2">Endoplasmic reticulum membrane</location>
        <topology evidence="2">Multi-pass membrane protein</topology>
    </subcellularLocation>
    <subcellularLocation>
        <location evidence="1">Microsome membrane</location>
        <topology evidence="1">Multi-pass membrane protein</topology>
    </subcellularLocation>
</comment>
<comment type="similarity">
    <text evidence="3 18">Belongs to the steroid 5-alpha reductase family.</text>
</comment>
<dbReference type="InterPro" id="IPR039357">
    <property type="entry name" value="SRD5A/TECR"/>
</dbReference>
<evidence type="ECO:0000256" key="1">
    <source>
        <dbReference type="ARBA" id="ARBA00004154"/>
    </source>
</evidence>
<dbReference type="GO" id="GO:0006702">
    <property type="term" value="P:androgen biosynthetic process"/>
    <property type="evidence" value="ECO:0007669"/>
    <property type="project" value="UniProtKB-ARBA"/>
</dbReference>
<keyword evidence="11" id="KW-0560">Oxidoreductase</keyword>
<evidence type="ECO:0000256" key="4">
    <source>
        <dbReference type="ARBA" id="ARBA00022692"/>
    </source>
</evidence>
<keyword evidence="12" id="KW-0443">Lipid metabolism</keyword>
<feature type="domain" description="3-oxo-5-alpha-steroid 4-dehydrogenase C-terminal" evidence="19">
    <location>
        <begin position="119"/>
        <end position="267"/>
    </location>
</feature>
<dbReference type="PIRSF" id="PIRSF015596">
    <property type="entry name" value="5_alpha-SR2"/>
    <property type="match status" value="1"/>
</dbReference>
<feature type="transmembrane region" description="Helical" evidence="18">
    <location>
        <begin position="214"/>
        <end position="237"/>
    </location>
</feature>
<evidence type="ECO:0000256" key="9">
    <source>
        <dbReference type="ARBA" id="ARBA00022928"/>
    </source>
</evidence>
<dbReference type="InterPro" id="IPR016636">
    <property type="entry name" value="3-oxo-5-alpha-steroid_4-DH"/>
</dbReference>
<evidence type="ECO:0000256" key="16">
    <source>
        <dbReference type="ARBA" id="ARBA00049166"/>
    </source>
</evidence>
<comment type="catalytic activity">
    <reaction evidence="18">
        <text>a 3-oxo-5alpha-steroid + NADP(+) = a 3-oxo-Delta(4)-steroid + NADPH + H(+)</text>
        <dbReference type="Rhea" id="RHEA:54384"/>
        <dbReference type="ChEBI" id="CHEBI:13601"/>
        <dbReference type="ChEBI" id="CHEBI:15378"/>
        <dbReference type="ChEBI" id="CHEBI:47909"/>
        <dbReference type="ChEBI" id="CHEBI:57783"/>
        <dbReference type="ChEBI" id="CHEBI:58349"/>
        <dbReference type="EC" id="1.3.1.22"/>
    </reaction>
</comment>
<evidence type="ECO:0000256" key="10">
    <source>
        <dbReference type="ARBA" id="ARBA00022989"/>
    </source>
</evidence>
<evidence type="ECO:0000256" key="13">
    <source>
        <dbReference type="ARBA" id="ARBA00023136"/>
    </source>
</evidence>
<feature type="transmembrane region" description="Helical" evidence="18">
    <location>
        <begin position="125"/>
        <end position="144"/>
    </location>
</feature>
<dbReference type="EMBL" id="CAXITT010000003">
    <property type="protein sequence ID" value="CAL1526182.1"/>
    <property type="molecule type" value="Genomic_DNA"/>
</dbReference>
<evidence type="ECO:0000313" key="21">
    <source>
        <dbReference type="EMBL" id="QNG40040.1"/>
    </source>
</evidence>
<dbReference type="GO" id="GO:0005789">
    <property type="term" value="C:endoplasmic reticulum membrane"/>
    <property type="evidence" value="ECO:0007669"/>
    <property type="project" value="UniProtKB-SubCell"/>
</dbReference>
<evidence type="ECO:0000256" key="7">
    <source>
        <dbReference type="ARBA" id="ARBA00022848"/>
    </source>
</evidence>
<evidence type="ECO:0000256" key="5">
    <source>
        <dbReference type="ARBA" id="ARBA00022782"/>
    </source>
</evidence>